<keyword evidence="3" id="KW-0597">Phosphoprotein</keyword>
<dbReference type="Proteomes" id="UP000730482">
    <property type="component" value="Unassembled WGS sequence"/>
</dbReference>
<feature type="transmembrane region" description="Helical" evidence="9">
    <location>
        <begin position="124"/>
        <end position="143"/>
    </location>
</feature>
<dbReference type="CDD" id="cd16917">
    <property type="entry name" value="HATPase_UhpB-NarQ-NarX-like"/>
    <property type="match status" value="1"/>
</dbReference>
<dbReference type="Gene3D" id="3.30.565.10">
    <property type="entry name" value="Histidine kinase-like ATPase, C-terminal domain"/>
    <property type="match status" value="1"/>
</dbReference>
<dbReference type="Gene3D" id="1.20.5.1930">
    <property type="match status" value="1"/>
</dbReference>
<evidence type="ECO:0000256" key="9">
    <source>
        <dbReference type="SAM" id="Phobius"/>
    </source>
</evidence>
<feature type="non-terminal residue" evidence="11">
    <location>
        <position position="361"/>
    </location>
</feature>
<dbReference type="InterPro" id="IPR011712">
    <property type="entry name" value="Sig_transdc_His_kin_sub3_dim/P"/>
</dbReference>
<evidence type="ECO:0000256" key="2">
    <source>
        <dbReference type="ARBA" id="ARBA00012438"/>
    </source>
</evidence>
<dbReference type="EMBL" id="JAAFYZ010000386">
    <property type="protein sequence ID" value="MBS2554500.1"/>
    <property type="molecule type" value="Genomic_DNA"/>
</dbReference>
<dbReference type="PANTHER" id="PTHR24421">
    <property type="entry name" value="NITRATE/NITRITE SENSOR PROTEIN NARX-RELATED"/>
    <property type="match status" value="1"/>
</dbReference>
<dbReference type="PANTHER" id="PTHR24421:SF10">
    <property type="entry name" value="NITRATE_NITRITE SENSOR PROTEIN NARQ"/>
    <property type="match status" value="1"/>
</dbReference>
<feature type="transmembrane region" description="Helical" evidence="9">
    <location>
        <begin position="155"/>
        <end position="172"/>
    </location>
</feature>
<keyword evidence="8" id="KW-0902">Two-component regulatory system</keyword>
<evidence type="ECO:0000256" key="4">
    <source>
        <dbReference type="ARBA" id="ARBA00022679"/>
    </source>
</evidence>
<keyword evidence="12" id="KW-1185">Reference proteome</keyword>
<evidence type="ECO:0000256" key="7">
    <source>
        <dbReference type="ARBA" id="ARBA00022840"/>
    </source>
</evidence>
<proteinExistence type="predicted"/>
<evidence type="ECO:0000256" key="3">
    <source>
        <dbReference type="ARBA" id="ARBA00022553"/>
    </source>
</evidence>
<evidence type="ECO:0000256" key="5">
    <source>
        <dbReference type="ARBA" id="ARBA00022741"/>
    </source>
</evidence>
<dbReference type="InterPro" id="IPR036890">
    <property type="entry name" value="HATPase_C_sf"/>
</dbReference>
<dbReference type="RefSeq" id="WP_212022002.1">
    <property type="nucleotide sequence ID" value="NZ_JAAFYZ010000386.1"/>
</dbReference>
<dbReference type="Pfam" id="PF07730">
    <property type="entry name" value="HisKA_3"/>
    <property type="match status" value="1"/>
</dbReference>
<keyword evidence="9" id="KW-0472">Membrane</keyword>
<dbReference type="EC" id="2.7.13.3" evidence="2"/>
<feature type="domain" description="Signal transduction histidine kinase subgroup 3 dimerisation and phosphoacceptor" evidence="10">
    <location>
        <begin position="194"/>
        <end position="259"/>
    </location>
</feature>
<feature type="transmembrane region" description="Helical" evidence="9">
    <location>
        <begin position="85"/>
        <end position="117"/>
    </location>
</feature>
<keyword evidence="7" id="KW-0067">ATP-binding</keyword>
<keyword evidence="5" id="KW-0547">Nucleotide-binding</keyword>
<reference evidence="11 12" key="1">
    <citation type="submission" date="2020-02" db="EMBL/GenBank/DDBJ databases">
        <title>Acidophilic actinobacteria isolated from forest soil.</title>
        <authorList>
            <person name="Golinska P."/>
        </authorList>
    </citation>
    <scope>NUCLEOTIDE SEQUENCE [LARGE SCALE GENOMIC DNA]</scope>
    <source>
        <strain evidence="11 12">NL8</strain>
    </source>
</reference>
<organism evidence="11 12">
    <name type="scientific">Catenulispora pinistramenti</name>
    <dbReference type="NCBI Taxonomy" id="2705254"/>
    <lineage>
        <taxon>Bacteria</taxon>
        <taxon>Bacillati</taxon>
        <taxon>Actinomycetota</taxon>
        <taxon>Actinomycetes</taxon>
        <taxon>Catenulisporales</taxon>
        <taxon>Catenulisporaceae</taxon>
        <taxon>Catenulispora</taxon>
    </lineage>
</organism>
<evidence type="ECO:0000313" key="11">
    <source>
        <dbReference type="EMBL" id="MBS2554500.1"/>
    </source>
</evidence>
<keyword evidence="9" id="KW-1133">Transmembrane helix</keyword>
<evidence type="ECO:0000256" key="6">
    <source>
        <dbReference type="ARBA" id="ARBA00022777"/>
    </source>
</evidence>
<feature type="transmembrane region" description="Helical" evidence="9">
    <location>
        <begin position="21"/>
        <end position="40"/>
    </location>
</feature>
<dbReference type="InterPro" id="IPR050482">
    <property type="entry name" value="Sensor_HK_TwoCompSys"/>
</dbReference>
<accession>A0ABS5L8F5</accession>
<comment type="catalytic activity">
    <reaction evidence="1">
        <text>ATP + protein L-histidine = ADP + protein N-phospho-L-histidine.</text>
        <dbReference type="EC" id="2.7.13.3"/>
    </reaction>
</comment>
<keyword evidence="9" id="KW-0812">Transmembrane</keyword>
<evidence type="ECO:0000259" key="10">
    <source>
        <dbReference type="Pfam" id="PF07730"/>
    </source>
</evidence>
<dbReference type="SUPFAM" id="SSF55874">
    <property type="entry name" value="ATPase domain of HSP90 chaperone/DNA topoisomerase II/histidine kinase"/>
    <property type="match status" value="1"/>
</dbReference>
<keyword evidence="6" id="KW-0418">Kinase</keyword>
<gene>
    <name evidence="11" type="ORF">KGQ19_47365</name>
</gene>
<name>A0ABS5L8F5_9ACTN</name>
<sequence>MNASPHRLNQLRRLTAQHPPAGLVDAATWVGALVFAWLLFDGMQAGGHPMLISPATVDLNAAERFQLALLSAVPVLVGRRRPVTALVGVLAGATFLTVLGEGSQVSLMGATVLVGVIAAARPRWIAVTAMLGTFTLWSLLELVATPSMPTPYGRLSRAVLVLAVAFIGGVLVRERRENRRALREQLAVGAITAERLRIARELHDMVAHSIGIVAIQAGAAKRCIQTQPVLAAEALEVIETTSRQTLTGLRHMLVALRKADGDGDDNAPTPGLDDLPALADNAAKAGVAVRLRFDGERRALPAEVDLSAYRIVQESVTNVVRHAGVAQCRVAIAFRPEEVVIEVVDDGRGLLTDPLRTGGFG</sequence>
<evidence type="ECO:0000256" key="8">
    <source>
        <dbReference type="ARBA" id="ARBA00023012"/>
    </source>
</evidence>
<keyword evidence="4" id="KW-0808">Transferase</keyword>
<protein>
    <recommendedName>
        <fullName evidence="2">histidine kinase</fullName>
        <ecNumber evidence="2">2.7.13.3</ecNumber>
    </recommendedName>
</protein>
<evidence type="ECO:0000313" key="12">
    <source>
        <dbReference type="Proteomes" id="UP000730482"/>
    </source>
</evidence>
<comment type="caution">
    <text evidence="11">The sequence shown here is derived from an EMBL/GenBank/DDBJ whole genome shotgun (WGS) entry which is preliminary data.</text>
</comment>
<evidence type="ECO:0000256" key="1">
    <source>
        <dbReference type="ARBA" id="ARBA00000085"/>
    </source>
</evidence>